<dbReference type="InterPro" id="IPR013904">
    <property type="entry name" value="RXT2_N"/>
</dbReference>
<dbReference type="PANTHER" id="PTHR28232">
    <property type="entry name" value="TRANSCRIPTIONAL REGULATORY PROTEIN RXT2"/>
    <property type="match status" value="1"/>
</dbReference>
<dbReference type="Proteomes" id="UP000053789">
    <property type="component" value="Unassembled WGS sequence"/>
</dbReference>
<keyword evidence="4" id="KW-1185">Reference proteome</keyword>
<dbReference type="HOGENOM" id="CLU_030828_0_0_1"/>
<name>A0A0D2HD54_CLAB1</name>
<evidence type="ECO:0000313" key="4">
    <source>
        <dbReference type="Proteomes" id="UP000053789"/>
    </source>
</evidence>
<feature type="region of interest" description="Disordered" evidence="1">
    <location>
        <begin position="172"/>
        <end position="382"/>
    </location>
</feature>
<protein>
    <recommendedName>
        <fullName evidence="2">Transcriptional regulatory protein RXT2 N-terminal domain-containing protein</fullName>
    </recommendedName>
</protein>
<proteinExistence type="predicted"/>
<feature type="compositionally biased region" description="Basic and acidic residues" evidence="1">
    <location>
        <begin position="287"/>
        <end position="301"/>
    </location>
</feature>
<organism evidence="3 4">
    <name type="scientific">Cladophialophora bantiana (strain ATCC 10958 / CBS 173.52 / CDC B-1940 / NIH 8579)</name>
    <name type="common">Xylohypha bantiana</name>
    <dbReference type="NCBI Taxonomy" id="1442370"/>
    <lineage>
        <taxon>Eukaryota</taxon>
        <taxon>Fungi</taxon>
        <taxon>Dikarya</taxon>
        <taxon>Ascomycota</taxon>
        <taxon>Pezizomycotina</taxon>
        <taxon>Eurotiomycetes</taxon>
        <taxon>Chaetothyriomycetidae</taxon>
        <taxon>Chaetothyriales</taxon>
        <taxon>Herpotrichiellaceae</taxon>
        <taxon>Cladophialophora</taxon>
    </lineage>
</organism>
<sequence length="516" mass="57884">MPPQHVEIAETIAALKRTLRRERDGPTDQVTSAATNRGHKLARGANYIHAGALPYPHGPEGHKQKIEHAGYTRYILQRNPRRYNEYGDELEDSESDAEADADAEDENAYAGIRLEELLCPLKHPSELSGHPTLSLPFIDRALPDMIKSTEEKLRQERANLWRAKNLNRQFMGDEPWIPCESTEGTDDWDLFEPKPKLPTPQAGKKRKRGFKNETSQNGINRHNHANGGRDQSAANPEAGVPENSSTANDGHHPIMTSKSRMHAEIAAEHPAKEEAGESDRPTMNGIHKKDGEPASKNKMAGDDPEEARGASITLPVDGQEEEGEGEEEQRQQQEPQQEQEGEAASEDDSRPKPTRRITRALAAEHNSSSAPTPPLSPDSTVSSIDSYLLQPDPLFLLPPVLAANHRPPRSLARLGLPVDELIETRRLLMMYIQKQEESVRGYEAVLGKLIKAKRMRDKVWNWCRTEGHVGEWSDGEDWIDAEAWGLQPDELRKGKDEEVDEAQEDTGRKGKRRRRD</sequence>
<feature type="compositionally biased region" description="Basic and acidic residues" evidence="1">
    <location>
        <begin position="261"/>
        <end position="280"/>
    </location>
</feature>
<dbReference type="GeneID" id="27701072"/>
<dbReference type="Pfam" id="PF08595">
    <property type="entry name" value="RXT2_N"/>
    <property type="match status" value="1"/>
</dbReference>
<dbReference type="OrthoDB" id="2405722at2759"/>
<dbReference type="PANTHER" id="PTHR28232:SF1">
    <property type="entry name" value="TRANSCRIPTIONAL REGULATORY PROTEIN RXT2"/>
    <property type="match status" value="1"/>
</dbReference>
<evidence type="ECO:0000256" key="1">
    <source>
        <dbReference type="SAM" id="MobiDB-lite"/>
    </source>
</evidence>
<feature type="compositionally biased region" description="Acidic residues" evidence="1">
    <location>
        <begin position="337"/>
        <end position="346"/>
    </location>
</feature>
<gene>
    <name evidence="3" type="ORF">Z519_08144</name>
</gene>
<dbReference type="GO" id="GO:0005829">
    <property type="term" value="C:cytosol"/>
    <property type="evidence" value="ECO:0007669"/>
    <property type="project" value="TreeGrafter"/>
</dbReference>
<accession>A0A0D2HD54</accession>
<feature type="domain" description="Transcriptional regulatory protein RXT2 N-terminal" evidence="2">
    <location>
        <begin position="35"/>
        <end position="173"/>
    </location>
</feature>
<feature type="region of interest" description="Disordered" evidence="1">
    <location>
        <begin position="20"/>
        <end position="41"/>
    </location>
</feature>
<dbReference type="RefSeq" id="XP_016617917.1">
    <property type="nucleotide sequence ID" value="XM_016765872.1"/>
</dbReference>
<dbReference type="GO" id="GO:0033698">
    <property type="term" value="C:Rpd3L complex"/>
    <property type="evidence" value="ECO:0007669"/>
    <property type="project" value="TreeGrafter"/>
</dbReference>
<evidence type="ECO:0000259" key="2">
    <source>
        <dbReference type="Pfam" id="PF08595"/>
    </source>
</evidence>
<evidence type="ECO:0000313" key="3">
    <source>
        <dbReference type="EMBL" id="KIW91248.1"/>
    </source>
</evidence>
<dbReference type="InterPro" id="IPR039602">
    <property type="entry name" value="Rxt2"/>
</dbReference>
<dbReference type="AlphaFoldDB" id="A0A0D2HD54"/>
<reference evidence="3" key="1">
    <citation type="submission" date="2015-01" db="EMBL/GenBank/DDBJ databases">
        <title>The Genome Sequence of Cladophialophora bantiana CBS 173.52.</title>
        <authorList>
            <consortium name="The Broad Institute Genomics Platform"/>
            <person name="Cuomo C."/>
            <person name="de Hoog S."/>
            <person name="Gorbushina A."/>
            <person name="Stielow B."/>
            <person name="Teixiera M."/>
            <person name="Abouelleil A."/>
            <person name="Chapman S.B."/>
            <person name="Priest M."/>
            <person name="Young S.K."/>
            <person name="Wortman J."/>
            <person name="Nusbaum C."/>
            <person name="Birren B."/>
        </authorList>
    </citation>
    <scope>NUCLEOTIDE SEQUENCE [LARGE SCALE GENOMIC DNA]</scope>
    <source>
        <strain evidence="3">CBS 173.52</strain>
    </source>
</reference>
<feature type="compositionally biased region" description="Acidic residues" evidence="1">
    <location>
        <begin position="318"/>
        <end position="327"/>
    </location>
</feature>
<dbReference type="EMBL" id="KN846991">
    <property type="protein sequence ID" value="KIW91248.1"/>
    <property type="molecule type" value="Genomic_DNA"/>
</dbReference>
<feature type="region of interest" description="Disordered" evidence="1">
    <location>
        <begin position="489"/>
        <end position="516"/>
    </location>
</feature>